<proteinExistence type="predicted"/>
<feature type="compositionally biased region" description="Basic residues" evidence="1">
    <location>
        <begin position="165"/>
        <end position="187"/>
    </location>
</feature>
<sequence>IHARHCNLSPSFIYTCVSKSAPSLSSTHIWTHADAQLNAPVVSLQLPPTSVTDSSLVLGAFNWPISAPHPRQATSPLVEPTRDGGKGEPEPSCLHKNHYRHGIDPHYDHRRHHHRKRRHIHNHTYHINLGNYPCPDSRPAPVTHPIADLDNDHQRDHDHHAQLIKSRHNQNHNHHHHHQHHHNHYQKQRLDQPRQLQEEFSGHKTGRSCSRLTEGSLEASHPMGPDIKQTQDVTNSPDISAPIKYPEVTSKRRYSSASGSLIYSSLFLISRLQFFVHRIC</sequence>
<comment type="caution">
    <text evidence="2">The sequence shown here is derived from an EMBL/GenBank/DDBJ whole genome shotgun (WGS) entry which is preliminary data.</text>
</comment>
<evidence type="ECO:0000313" key="3">
    <source>
        <dbReference type="Proteomes" id="UP000784294"/>
    </source>
</evidence>
<feature type="compositionally biased region" description="Polar residues" evidence="1">
    <location>
        <begin position="228"/>
        <end position="238"/>
    </location>
</feature>
<reference evidence="2" key="1">
    <citation type="submission" date="2018-11" db="EMBL/GenBank/DDBJ databases">
        <authorList>
            <consortium name="Pathogen Informatics"/>
        </authorList>
    </citation>
    <scope>NUCLEOTIDE SEQUENCE</scope>
</reference>
<evidence type="ECO:0000256" key="1">
    <source>
        <dbReference type="SAM" id="MobiDB-lite"/>
    </source>
</evidence>
<accession>A0A448WM57</accession>
<gene>
    <name evidence="2" type="ORF">PXEA_LOCUS8578</name>
</gene>
<organism evidence="2 3">
    <name type="scientific">Protopolystoma xenopodis</name>
    <dbReference type="NCBI Taxonomy" id="117903"/>
    <lineage>
        <taxon>Eukaryota</taxon>
        <taxon>Metazoa</taxon>
        <taxon>Spiralia</taxon>
        <taxon>Lophotrochozoa</taxon>
        <taxon>Platyhelminthes</taxon>
        <taxon>Monogenea</taxon>
        <taxon>Polyopisthocotylea</taxon>
        <taxon>Polystomatidea</taxon>
        <taxon>Polystomatidae</taxon>
        <taxon>Protopolystoma</taxon>
    </lineage>
</organism>
<dbReference type="Proteomes" id="UP000784294">
    <property type="component" value="Unassembled WGS sequence"/>
</dbReference>
<feature type="region of interest" description="Disordered" evidence="1">
    <location>
        <begin position="70"/>
        <end position="95"/>
    </location>
</feature>
<feature type="compositionally biased region" description="Basic and acidic residues" evidence="1">
    <location>
        <begin position="188"/>
        <end position="202"/>
    </location>
</feature>
<feature type="region of interest" description="Disordered" evidence="1">
    <location>
        <begin position="136"/>
        <end position="240"/>
    </location>
</feature>
<evidence type="ECO:0000313" key="2">
    <source>
        <dbReference type="EMBL" id="VEL15138.1"/>
    </source>
</evidence>
<dbReference type="AlphaFoldDB" id="A0A448WM57"/>
<protein>
    <submittedName>
        <fullName evidence="2">Uncharacterized protein</fullName>
    </submittedName>
</protein>
<feature type="non-terminal residue" evidence="2">
    <location>
        <position position="1"/>
    </location>
</feature>
<dbReference type="EMBL" id="CAAALY010023566">
    <property type="protein sequence ID" value="VEL15138.1"/>
    <property type="molecule type" value="Genomic_DNA"/>
</dbReference>
<feature type="compositionally biased region" description="Basic and acidic residues" evidence="1">
    <location>
        <begin position="80"/>
        <end position="89"/>
    </location>
</feature>
<feature type="compositionally biased region" description="Basic and acidic residues" evidence="1">
    <location>
        <begin position="150"/>
        <end position="161"/>
    </location>
</feature>
<name>A0A448WM57_9PLAT</name>
<keyword evidence="3" id="KW-1185">Reference proteome</keyword>